<evidence type="ECO:0000259" key="2">
    <source>
        <dbReference type="Pfam" id="PF13472"/>
    </source>
</evidence>
<evidence type="ECO:0000313" key="3">
    <source>
        <dbReference type="EMBL" id="RAQ97103.1"/>
    </source>
</evidence>
<proteinExistence type="predicted"/>
<dbReference type="AlphaFoldDB" id="A0A328VN85"/>
<dbReference type="InterPro" id="IPR013830">
    <property type="entry name" value="SGNH_hydro"/>
</dbReference>
<organism evidence="3 4">
    <name type="scientific">Thermogemmatispora tikiterensis</name>
    <dbReference type="NCBI Taxonomy" id="1825093"/>
    <lineage>
        <taxon>Bacteria</taxon>
        <taxon>Bacillati</taxon>
        <taxon>Chloroflexota</taxon>
        <taxon>Ktedonobacteria</taxon>
        <taxon>Thermogemmatisporales</taxon>
        <taxon>Thermogemmatisporaceae</taxon>
        <taxon>Thermogemmatispora</taxon>
    </lineage>
</organism>
<sequence>MKTSLWLLVSLLCGLCLLSACGPTNEAPAAADELGTLHRGLVYVAIGASDSFGFGTADPYADNWPIDLAHKLGPSVHLVNLGIPGVHLHQALRLELPIALDVHPDIVTIWLAVNDLADQVPVTAYARDLDLLLTRLQAGAPRARIAIANVPDLTLLPHFRTFDQQWLRSQIQLYNAAIADNVSKHHLILVDLSQQRYNLARHPEYVSDDGLHPSDIGYVALADLFYQALR</sequence>
<dbReference type="SUPFAM" id="SSF52266">
    <property type="entry name" value="SGNH hydrolase"/>
    <property type="match status" value="1"/>
</dbReference>
<dbReference type="PANTHER" id="PTHR30383:SF5">
    <property type="entry name" value="SGNH HYDROLASE-TYPE ESTERASE DOMAIN-CONTAINING PROTEIN"/>
    <property type="match status" value="1"/>
</dbReference>
<dbReference type="Gene3D" id="3.40.50.1110">
    <property type="entry name" value="SGNH hydrolase"/>
    <property type="match status" value="1"/>
</dbReference>
<dbReference type="Pfam" id="PF13472">
    <property type="entry name" value="Lipase_GDSL_2"/>
    <property type="match status" value="1"/>
</dbReference>
<dbReference type="InterPro" id="IPR036514">
    <property type="entry name" value="SGNH_hydro_sf"/>
</dbReference>
<accession>A0A328VN85</accession>
<keyword evidence="4" id="KW-1185">Reference proteome</keyword>
<name>A0A328VN85_9CHLR</name>
<dbReference type="PANTHER" id="PTHR30383">
    <property type="entry name" value="THIOESTERASE 1/PROTEASE 1/LYSOPHOSPHOLIPASE L1"/>
    <property type="match status" value="1"/>
</dbReference>
<feature type="domain" description="SGNH hydrolase-type esterase" evidence="2">
    <location>
        <begin position="47"/>
        <end position="218"/>
    </location>
</feature>
<reference evidence="3 4" key="1">
    <citation type="submission" date="2016-08" db="EMBL/GenBank/DDBJ databases">
        <title>Analysis of Carbohydrate Active Enzymes in Thermogemmatispora T81 Reveals Carbohydrate Degradation Ability.</title>
        <authorList>
            <person name="Tomazini A."/>
            <person name="Lal S."/>
            <person name="Stott M."/>
            <person name="Henrissat B."/>
            <person name="Polikarpov I."/>
            <person name="Sparling R."/>
            <person name="Levin D.B."/>
        </authorList>
    </citation>
    <scope>NUCLEOTIDE SEQUENCE [LARGE SCALE GENOMIC DNA]</scope>
    <source>
        <strain evidence="3 4">T81</strain>
    </source>
</reference>
<dbReference type="GO" id="GO:0004622">
    <property type="term" value="F:phosphatidylcholine lysophospholipase activity"/>
    <property type="evidence" value="ECO:0007669"/>
    <property type="project" value="TreeGrafter"/>
</dbReference>
<keyword evidence="1" id="KW-0732">Signal</keyword>
<dbReference type="RefSeq" id="WP_189361928.1">
    <property type="nucleotide sequence ID" value="NZ_MCIF01000002.1"/>
</dbReference>
<feature type="signal peptide" evidence="1">
    <location>
        <begin position="1"/>
        <end position="26"/>
    </location>
</feature>
<evidence type="ECO:0000256" key="1">
    <source>
        <dbReference type="SAM" id="SignalP"/>
    </source>
</evidence>
<dbReference type="EMBL" id="MCIF01000002">
    <property type="protein sequence ID" value="RAQ97103.1"/>
    <property type="molecule type" value="Genomic_DNA"/>
</dbReference>
<dbReference type="InterPro" id="IPR051532">
    <property type="entry name" value="Ester_Hydrolysis_Enzymes"/>
</dbReference>
<protein>
    <recommendedName>
        <fullName evidence="2">SGNH hydrolase-type esterase domain-containing protein</fullName>
    </recommendedName>
</protein>
<gene>
    <name evidence="3" type="ORF">A4R35_16310</name>
</gene>
<comment type="caution">
    <text evidence="3">The sequence shown here is derived from an EMBL/GenBank/DDBJ whole genome shotgun (WGS) entry which is preliminary data.</text>
</comment>
<feature type="chain" id="PRO_5016339270" description="SGNH hydrolase-type esterase domain-containing protein" evidence="1">
    <location>
        <begin position="27"/>
        <end position="230"/>
    </location>
</feature>
<dbReference type="Proteomes" id="UP000248706">
    <property type="component" value="Unassembled WGS sequence"/>
</dbReference>
<evidence type="ECO:0000313" key="4">
    <source>
        <dbReference type="Proteomes" id="UP000248706"/>
    </source>
</evidence>
<dbReference type="PROSITE" id="PS51257">
    <property type="entry name" value="PROKAR_LIPOPROTEIN"/>
    <property type="match status" value="1"/>
</dbReference>